<evidence type="ECO:0000313" key="1">
    <source>
        <dbReference type="EMBL" id="BCR36245.1"/>
    </source>
</evidence>
<dbReference type="Proteomes" id="UP000620133">
    <property type="component" value="Chromosome"/>
</dbReference>
<keyword evidence="2" id="KW-1185">Reference proteome</keyword>
<gene>
    <name evidence="1" type="ORF">MPAN_011380</name>
</gene>
<dbReference type="EMBL" id="AP024412">
    <property type="protein sequence ID" value="BCR36245.1"/>
    <property type="molecule type" value="Genomic_DNA"/>
</dbReference>
<sequence length="320" mass="34328">MTKITRKLLLSIITVVLTVVALGTTTFAWFTLTNTSAIQPFEADIVADSGIEVALGAHDDGLNNPNSLNWVTTLTTEAIQTYIESEYNAGRIVFNHVTTTDGVNFMTLGALSMTATTNGYLEIPLNFRSDTANQIDWTSVGITSDADPWTIDVAFTDFGDVPRTTPGTVNVDASNAMRIAMISEAAYGGHTVAYEKPATAANHVLGVGGDLRGPLSNIDGILGNADDYLGTGGSMNYYYEKNNTLPFGADAVVTLATQTVISDDLVIEMVDVSGDPIDYQADFFGQVMIRVWLEGWDANTFNSVLSRTISVQFVFSGVTV</sequence>
<accession>A0A7U9TH25</accession>
<protein>
    <submittedName>
        <fullName evidence="1">Uncharacterized protein</fullName>
    </submittedName>
</protein>
<dbReference type="KEGG" id="manr:MPAN_011380"/>
<name>A0A7U9TH25_9MOLU</name>
<reference evidence="1" key="1">
    <citation type="submission" date="2021-01" db="EMBL/GenBank/DDBJ databases">
        <title>Draft genome sequence of Acholeplasmataceae bacterium strain Mahy22.</title>
        <authorList>
            <person name="Watanabe M."/>
            <person name="Kojima H."/>
            <person name="Fukui M."/>
        </authorList>
    </citation>
    <scope>NUCLEOTIDE SEQUENCE</scope>
    <source>
        <strain evidence="1">Mahy22</strain>
    </source>
</reference>
<dbReference type="AlphaFoldDB" id="A0A7U9TH25"/>
<evidence type="ECO:0000313" key="2">
    <source>
        <dbReference type="Proteomes" id="UP000620133"/>
    </source>
</evidence>
<proteinExistence type="predicted"/>
<organism evidence="1 2">
    <name type="scientific">Mariniplasma anaerobium</name>
    <dbReference type="NCBI Taxonomy" id="2735436"/>
    <lineage>
        <taxon>Bacteria</taxon>
        <taxon>Bacillati</taxon>
        <taxon>Mycoplasmatota</taxon>
        <taxon>Mollicutes</taxon>
        <taxon>Acholeplasmatales</taxon>
        <taxon>Acholeplasmataceae</taxon>
        <taxon>Mariniplasma</taxon>
    </lineage>
</organism>
<dbReference type="RefSeq" id="WP_176238933.1">
    <property type="nucleotide sequence ID" value="NZ_AP024412.1"/>
</dbReference>